<feature type="compositionally biased region" description="Low complexity" evidence="2">
    <location>
        <begin position="316"/>
        <end position="339"/>
    </location>
</feature>
<feature type="coiled-coil region" evidence="1">
    <location>
        <begin position="767"/>
        <end position="794"/>
    </location>
</feature>
<accession>A0A8K0VU81</accession>
<dbReference type="InterPro" id="IPR010730">
    <property type="entry name" value="HET"/>
</dbReference>
<keyword evidence="1" id="KW-0175">Coiled coil</keyword>
<dbReference type="Proteomes" id="UP000813461">
    <property type="component" value="Unassembled WGS sequence"/>
</dbReference>
<feature type="compositionally biased region" description="Basic and acidic residues" evidence="2">
    <location>
        <begin position="877"/>
        <end position="886"/>
    </location>
</feature>
<sequence length="1128" mass="129426">MSSPEYDPAESRQSRTNKRLGDEMNGAMIANKKSRKPREYKTYDYDPLPRDRGTIRILELFSSEKADAGVLCALITPEEKERANYPYEALSWCWGVDKKNDYIRIQRSNRKTYAKFVSPNLVAALKALRHPDRSRFLWIDMVCIDQDNLDEKNHQVEMMDIIYGNAERVCIWLGEANASSRMALRFIKHEVSHLQSFDTLIDSENASKKWVALLDLMQRPWFSRRWVVQELALARKPLIYCGNDKISWKKFAIAVELFVEVETATHRLSEVMKKDRQYQYVVPSYFEFVSALGASLLVDATERLFRDYQEIKTIPTIPVPTQQPHSSTDSESSLSASETSDSEDSDISAPSGETVVHNGSKNRIQPLLSLEYLVSSLTIFETTIPHDTIYALLAIAKDTSPRAVAPGAVLSSKGAQEGLEIYTQRKSYNVDYNLPYVDVCKDFILFAIERSLVGDRSRALDVICRPWAIEESKLKKIREDKKSKKEKTMREEQRARQRKVRREFRTEVTFSIARNHAAIEPLTSSQSVPSLAEGKGAGIDEAADEDMSLPSWVPQLSGAPHAMTQRPGLAGPKMSRINADPLVGLPSLTQRNYSAAETKGVDMKTLKFRKRPRLGYYSMFVRGFRLDVIQEVEQVARNGQIPKEWDELGGWEGAKGHPPEPFWRTLVANRGKDGKNPPVYYSRACEESFKKGGLESGAVDTTALIDYERNSVVAQFCRRVQAVTWNRALVKTKAGRLALVGKEVEKGDLVCILYGCSVPVVLRESGKKTNKEFNEEMEEELKDVQRAVVESFKRYRSRKQRHELRKDLEMARLCRQWCKATEYKHTNGLGAKLKQQSSKEDIMKESLNTCNDALEEFKVWWRAERVKQWPEQLERMRQERKEEEAGQKTTKSTMKPIEQMLQKQTRDVQELQLQRKRRKSRSAADVLASMSRNTSTLNGMDSTAKDISSVTSKRKPIIDWWSFQYALAAGRRWKKIVQDRREARLAFALSKTEDDWKQQKREEFEAFKASRQVEGLWEEPDRSSVDPPWQLKLKSSSSDKLASRRPLDGKVRPSWASRSVKDELTPEEIQLYNEKIRENLKGRLGEEGFFSYRLLGECYIHGVMDGEAMLYQNQGDGEVVPSMVFEIR</sequence>
<reference evidence="4" key="1">
    <citation type="journal article" date="2021" name="Nat. Commun.">
        <title>Genetic determinants of endophytism in the Arabidopsis root mycobiome.</title>
        <authorList>
            <person name="Mesny F."/>
            <person name="Miyauchi S."/>
            <person name="Thiergart T."/>
            <person name="Pickel B."/>
            <person name="Atanasova L."/>
            <person name="Karlsson M."/>
            <person name="Huettel B."/>
            <person name="Barry K.W."/>
            <person name="Haridas S."/>
            <person name="Chen C."/>
            <person name="Bauer D."/>
            <person name="Andreopoulos W."/>
            <person name="Pangilinan J."/>
            <person name="LaButti K."/>
            <person name="Riley R."/>
            <person name="Lipzen A."/>
            <person name="Clum A."/>
            <person name="Drula E."/>
            <person name="Henrissat B."/>
            <person name="Kohler A."/>
            <person name="Grigoriev I.V."/>
            <person name="Martin F.M."/>
            <person name="Hacquard S."/>
        </authorList>
    </citation>
    <scope>NUCLEOTIDE SEQUENCE</scope>
    <source>
        <strain evidence="4">MPI-SDFR-AT-0120</strain>
    </source>
</reference>
<organism evidence="4 5">
    <name type="scientific">Paraphoma chrysanthemicola</name>
    <dbReference type="NCBI Taxonomy" id="798071"/>
    <lineage>
        <taxon>Eukaryota</taxon>
        <taxon>Fungi</taxon>
        <taxon>Dikarya</taxon>
        <taxon>Ascomycota</taxon>
        <taxon>Pezizomycotina</taxon>
        <taxon>Dothideomycetes</taxon>
        <taxon>Pleosporomycetidae</taxon>
        <taxon>Pleosporales</taxon>
        <taxon>Pleosporineae</taxon>
        <taxon>Phaeosphaeriaceae</taxon>
        <taxon>Paraphoma</taxon>
    </lineage>
</organism>
<feature type="domain" description="Heterokaryon incompatibility" evidence="3">
    <location>
        <begin position="87"/>
        <end position="230"/>
    </location>
</feature>
<feature type="region of interest" description="Disordered" evidence="2">
    <location>
        <begin position="877"/>
        <end position="905"/>
    </location>
</feature>
<evidence type="ECO:0000259" key="3">
    <source>
        <dbReference type="Pfam" id="PF06985"/>
    </source>
</evidence>
<feature type="region of interest" description="Disordered" evidence="2">
    <location>
        <begin position="479"/>
        <end position="500"/>
    </location>
</feature>
<dbReference type="PANTHER" id="PTHR24148:SF64">
    <property type="entry name" value="HETEROKARYON INCOMPATIBILITY DOMAIN-CONTAINING PROTEIN"/>
    <property type="match status" value="1"/>
</dbReference>
<feature type="compositionally biased region" description="Basic and acidic residues" evidence="2">
    <location>
        <begin position="479"/>
        <end position="495"/>
    </location>
</feature>
<dbReference type="AlphaFoldDB" id="A0A8K0VU81"/>
<evidence type="ECO:0000313" key="4">
    <source>
        <dbReference type="EMBL" id="KAH7076232.1"/>
    </source>
</evidence>
<protein>
    <submittedName>
        <fullName evidence="4">Heterokaryon incompatibility protein-domain-containing protein</fullName>
    </submittedName>
</protein>
<feature type="region of interest" description="Disordered" evidence="2">
    <location>
        <begin position="316"/>
        <end position="358"/>
    </location>
</feature>
<dbReference type="PANTHER" id="PTHR24148">
    <property type="entry name" value="ANKYRIN REPEAT DOMAIN-CONTAINING PROTEIN 39 HOMOLOG-RELATED"/>
    <property type="match status" value="1"/>
</dbReference>
<proteinExistence type="predicted"/>
<name>A0A8K0VU81_9PLEO</name>
<feature type="region of interest" description="Disordered" evidence="2">
    <location>
        <begin position="1"/>
        <end position="36"/>
    </location>
</feature>
<gene>
    <name evidence="4" type="ORF">FB567DRAFT_156517</name>
</gene>
<comment type="caution">
    <text evidence="4">The sequence shown here is derived from an EMBL/GenBank/DDBJ whole genome shotgun (WGS) entry which is preliminary data.</text>
</comment>
<dbReference type="InterPro" id="IPR052895">
    <property type="entry name" value="HetReg/Transcr_Mod"/>
</dbReference>
<keyword evidence="5" id="KW-1185">Reference proteome</keyword>
<dbReference type="Pfam" id="PF06985">
    <property type="entry name" value="HET"/>
    <property type="match status" value="1"/>
</dbReference>
<evidence type="ECO:0000313" key="5">
    <source>
        <dbReference type="Proteomes" id="UP000813461"/>
    </source>
</evidence>
<evidence type="ECO:0000256" key="2">
    <source>
        <dbReference type="SAM" id="MobiDB-lite"/>
    </source>
</evidence>
<dbReference type="OrthoDB" id="3477286at2759"/>
<dbReference type="EMBL" id="JAGMVJ010000019">
    <property type="protein sequence ID" value="KAH7076232.1"/>
    <property type="molecule type" value="Genomic_DNA"/>
</dbReference>
<evidence type="ECO:0000256" key="1">
    <source>
        <dbReference type="SAM" id="Coils"/>
    </source>
</evidence>